<dbReference type="Gene3D" id="1.20.1270.90">
    <property type="entry name" value="AF1782-like"/>
    <property type="match status" value="1"/>
</dbReference>
<reference evidence="1 2" key="1">
    <citation type="submission" date="2021-11" db="EMBL/GenBank/DDBJ databases">
        <authorList>
            <person name="Depoorter E."/>
        </authorList>
    </citation>
    <scope>NUCLEOTIDE SEQUENCE [LARGE SCALE GENOMIC DNA]</scope>
    <source>
        <strain evidence="1 2">LMG 24289</strain>
    </source>
</reference>
<dbReference type="EMBL" id="CAKKNS010000004">
    <property type="protein sequence ID" value="CAH0416872.1"/>
    <property type="molecule type" value="Genomic_DNA"/>
</dbReference>
<accession>A0ABN8BMM5</accession>
<proteinExistence type="predicted"/>
<comment type="caution">
    <text evidence="1">The sequence shown here is derived from an EMBL/GenBank/DDBJ whole genome shotgun (WGS) entry which is preliminary data.</text>
</comment>
<name>A0ABN8BMM5_9LACO</name>
<evidence type="ECO:0000313" key="2">
    <source>
        <dbReference type="Proteomes" id="UP000789707"/>
    </source>
</evidence>
<sequence length="192" mass="21415">MKKQQRFKLNRTNKCWLKVAMTSVAVFAGVTTVNITTIDNNLVKVQIPTVNASTTKINRWTLQKQVTCGYNFRESGYTKVSFSKLQMELKTAQQILVATNISQNVIDDAVKNVHTAIINLVANTDDPKYLQQQLAKIITKPVTASDFQKNIYICNLVLASEGATAQQREVASQLLYQNSVAVIAQQSYQKVG</sequence>
<gene>
    <name evidence="1" type="ORF">WFA24289_01185</name>
</gene>
<keyword evidence="2" id="KW-1185">Reference proteome</keyword>
<dbReference type="RefSeq" id="WP_230096909.1">
    <property type="nucleotide sequence ID" value="NZ_CAKKNS010000004.1"/>
</dbReference>
<evidence type="ECO:0000313" key="1">
    <source>
        <dbReference type="EMBL" id="CAH0416872.1"/>
    </source>
</evidence>
<protein>
    <submittedName>
        <fullName evidence="1">Uncharacterized protein</fullName>
    </submittedName>
</protein>
<organism evidence="1 2">
    <name type="scientific">Periweissella fabaria</name>
    <dbReference type="NCBI Taxonomy" id="546157"/>
    <lineage>
        <taxon>Bacteria</taxon>
        <taxon>Bacillati</taxon>
        <taxon>Bacillota</taxon>
        <taxon>Bacilli</taxon>
        <taxon>Lactobacillales</taxon>
        <taxon>Lactobacillaceae</taxon>
        <taxon>Periweissella</taxon>
    </lineage>
</organism>
<dbReference type="Proteomes" id="UP000789707">
    <property type="component" value="Unassembled WGS sequence"/>
</dbReference>